<dbReference type="Pfam" id="PF03466">
    <property type="entry name" value="LysR_substrate"/>
    <property type="match status" value="1"/>
</dbReference>
<evidence type="ECO:0000313" key="7">
    <source>
        <dbReference type="Proteomes" id="UP001596507"/>
    </source>
</evidence>
<evidence type="ECO:0000256" key="3">
    <source>
        <dbReference type="ARBA" id="ARBA00023125"/>
    </source>
</evidence>
<dbReference type="PANTHER" id="PTHR30537:SF5">
    <property type="entry name" value="HTH-TYPE TRANSCRIPTIONAL ACTIVATOR TTDR-RELATED"/>
    <property type="match status" value="1"/>
</dbReference>
<keyword evidence="2" id="KW-0805">Transcription regulation</keyword>
<organism evidence="6 7">
    <name type="scientific">Microbacterium fluvii</name>
    <dbReference type="NCBI Taxonomy" id="415215"/>
    <lineage>
        <taxon>Bacteria</taxon>
        <taxon>Bacillati</taxon>
        <taxon>Actinomycetota</taxon>
        <taxon>Actinomycetes</taxon>
        <taxon>Micrococcales</taxon>
        <taxon>Microbacteriaceae</taxon>
        <taxon>Microbacterium</taxon>
    </lineage>
</organism>
<dbReference type="InterPro" id="IPR000847">
    <property type="entry name" value="LysR_HTH_N"/>
</dbReference>
<dbReference type="PANTHER" id="PTHR30537">
    <property type="entry name" value="HTH-TYPE TRANSCRIPTIONAL REGULATOR"/>
    <property type="match status" value="1"/>
</dbReference>
<feature type="domain" description="HTH lysR-type" evidence="5">
    <location>
        <begin position="1"/>
        <end position="59"/>
    </location>
</feature>
<protein>
    <submittedName>
        <fullName evidence="6">LysR family transcriptional regulator</fullName>
    </submittedName>
</protein>
<keyword evidence="4" id="KW-0804">Transcription</keyword>
<sequence length="301" mass="33438">MDRLVVMKTFVTVAKSSSFSGAARELGISGSLVSRHVADLERQVGVRLVNRTARSVSLTEAGIRYAEFADRILREIDEEDGELSHSQDVAEGTLSVICPKWIGTLEVGDAIAAFVREHPKISLRFELGGMSDRNYDFLDRGYDVAFHTRDLRDSNVRLRRVTELPFVLAASADYVRRRGLPATAVELGEHDCILHPNDPVWRLGEGESTVHFKVQSPRVTANSYLVIEKLVEHGDGIALIPRRPAQARLDSGDLVELLPGLRPPQRALYAVHGPGGQTPERVRVFLDFMTTWFRSRPSASA</sequence>
<proteinExistence type="inferred from homology"/>
<dbReference type="Proteomes" id="UP001596507">
    <property type="component" value="Unassembled WGS sequence"/>
</dbReference>
<gene>
    <name evidence="6" type="ORF">ACFQRL_14775</name>
</gene>
<dbReference type="PROSITE" id="PS50931">
    <property type="entry name" value="HTH_LYSR"/>
    <property type="match status" value="1"/>
</dbReference>
<dbReference type="EMBL" id="JBHTBE010000004">
    <property type="protein sequence ID" value="MFC7270226.1"/>
    <property type="molecule type" value="Genomic_DNA"/>
</dbReference>
<comment type="caution">
    <text evidence="6">The sequence shown here is derived from an EMBL/GenBank/DDBJ whole genome shotgun (WGS) entry which is preliminary data.</text>
</comment>
<accession>A0ABW2HKL6</accession>
<dbReference type="InterPro" id="IPR005119">
    <property type="entry name" value="LysR_subst-bd"/>
</dbReference>
<reference evidence="7" key="1">
    <citation type="journal article" date="2019" name="Int. J. Syst. Evol. Microbiol.">
        <title>The Global Catalogue of Microorganisms (GCM) 10K type strain sequencing project: providing services to taxonomists for standard genome sequencing and annotation.</title>
        <authorList>
            <consortium name="The Broad Institute Genomics Platform"/>
            <consortium name="The Broad Institute Genome Sequencing Center for Infectious Disease"/>
            <person name="Wu L."/>
            <person name="Ma J."/>
        </authorList>
    </citation>
    <scope>NUCLEOTIDE SEQUENCE [LARGE SCALE GENOMIC DNA]</scope>
    <source>
        <strain evidence="7">CGMCC 1.15772</strain>
    </source>
</reference>
<evidence type="ECO:0000259" key="5">
    <source>
        <dbReference type="PROSITE" id="PS50931"/>
    </source>
</evidence>
<dbReference type="Gene3D" id="1.10.10.10">
    <property type="entry name" value="Winged helix-like DNA-binding domain superfamily/Winged helix DNA-binding domain"/>
    <property type="match status" value="1"/>
</dbReference>
<dbReference type="SUPFAM" id="SSF46785">
    <property type="entry name" value="Winged helix' DNA-binding domain"/>
    <property type="match status" value="1"/>
</dbReference>
<evidence type="ECO:0000256" key="1">
    <source>
        <dbReference type="ARBA" id="ARBA00009437"/>
    </source>
</evidence>
<keyword evidence="7" id="KW-1185">Reference proteome</keyword>
<name>A0ABW2HKL6_9MICO</name>
<evidence type="ECO:0000256" key="2">
    <source>
        <dbReference type="ARBA" id="ARBA00023015"/>
    </source>
</evidence>
<keyword evidence="3" id="KW-0238">DNA-binding</keyword>
<dbReference type="InterPro" id="IPR036388">
    <property type="entry name" value="WH-like_DNA-bd_sf"/>
</dbReference>
<comment type="similarity">
    <text evidence="1">Belongs to the LysR transcriptional regulatory family.</text>
</comment>
<dbReference type="InterPro" id="IPR058163">
    <property type="entry name" value="LysR-type_TF_proteobact-type"/>
</dbReference>
<dbReference type="SUPFAM" id="SSF53850">
    <property type="entry name" value="Periplasmic binding protein-like II"/>
    <property type="match status" value="1"/>
</dbReference>
<dbReference type="CDD" id="cd08422">
    <property type="entry name" value="PBP2_CrgA_like"/>
    <property type="match status" value="1"/>
</dbReference>
<dbReference type="RefSeq" id="WP_262875156.1">
    <property type="nucleotide sequence ID" value="NZ_BAABKW010000007.1"/>
</dbReference>
<evidence type="ECO:0000313" key="6">
    <source>
        <dbReference type="EMBL" id="MFC7270226.1"/>
    </source>
</evidence>
<dbReference type="Pfam" id="PF00126">
    <property type="entry name" value="HTH_1"/>
    <property type="match status" value="1"/>
</dbReference>
<dbReference type="InterPro" id="IPR036390">
    <property type="entry name" value="WH_DNA-bd_sf"/>
</dbReference>
<evidence type="ECO:0000256" key="4">
    <source>
        <dbReference type="ARBA" id="ARBA00023163"/>
    </source>
</evidence>
<dbReference type="Gene3D" id="3.40.190.290">
    <property type="match status" value="1"/>
</dbReference>